<dbReference type="GO" id="GO:0032259">
    <property type="term" value="P:methylation"/>
    <property type="evidence" value="ECO:0007669"/>
    <property type="project" value="UniProtKB-KW"/>
</dbReference>
<gene>
    <name evidence="2" type="ORF">Fot_33002</name>
</gene>
<evidence type="ECO:0000256" key="1">
    <source>
        <dbReference type="SAM" id="MobiDB-lite"/>
    </source>
</evidence>
<dbReference type="Proteomes" id="UP001604277">
    <property type="component" value="Unassembled WGS sequence"/>
</dbReference>
<accession>A0ABD1T9E3</accession>
<comment type="caution">
    <text evidence="2">The sequence shown here is derived from an EMBL/GenBank/DDBJ whole genome shotgun (WGS) entry which is preliminary data.</text>
</comment>
<keyword evidence="2" id="KW-0489">Methyltransferase</keyword>
<dbReference type="AlphaFoldDB" id="A0ABD1T9E3"/>
<feature type="compositionally biased region" description="Polar residues" evidence="1">
    <location>
        <begin position="57"/>
        <end position="90"/>
    </location>
</feature>
<proteinExistence type="predicted"/>
<dbReference type="EMBL" id="JBFOLJ010000009">
    <property type="protein sequence ID" value="KAL2509355.1"/>
    <property type="molecule type" value="Genomic_DNA"/>
</dbReference>
<sequence>MAKKPADPNPTRPAYSVVFFYLGKHFSDGSSQQLVFFSSHQNPDHNEITGPPASVALSPNHNKIFNSTSLTNETSSAQKNENQEQQSIGSVSPPPHLPLHRQFRRLKGWGWWMRMGKWRRILRWETGSSCVTCRSEIDLCGPSPSLSCAHSSPAKSPNLKPPPTGVSTRVFGIRKRFQILL</sequence>
<protein>
    <submittedName>
        <fullName evidence="2">Methyltransferase</fullName>
    </submittedName>
</protein>
<reference evidence="3" key="1">
    <citation type="submission" date="2024-07" db="EMBL/GenBank/DDBJ databases">
        <title>Two chromosome-level genome assemblies of Korean endemic species Abeliophyllum distichum and Forsythia ovata (Oleaceae).</title>
        <authorList>
            <person name="Jang H."/>
        </authorList>
    </citation>
    <scope>NUCLEOTIDE SEQUENCE [LARGE SCALE GENOMIC DNA]</scope>
</reference>
<feature type="region of interest" description="Disordered" evidence="1">
    <location>
        <begin position="42"/>
        <end position="97"/>
    </location>
</feature>
<organism evidence="2 3">
    <name type="scientific">Forsythia ovata</name>
    <dbReference type="NCBI Taxonomy" id="205694"/>
    <lineage>
        <taxon>Eukaryota</taxon>
        <taxon>Viridiplantae</taxon>
        <taxon>Streptophyta</taxon>
        <taxon>Embryophyta</taxon>
        <taxon>Tracheophyta</taxon>
        <taxon>Spermatophyta</taxon>
        <taxon>Magnoliopsida</taxon>
        <taxon>eudicotyledons</taxon>
        <taxon>Gunneridae</taxon>
        <taxon>Pentapetalae</taxon>
        <taxon>asterids</taxon>
        <taxon>lamiids</taxon>
        <taxon>Lamiales</taxon>
        <taxon>Oleaceae</taxon>
        <taxon>Forsythieae</taxon>
        <taxon>Forsythia</taxon>
    </lineage>
</organism>
<evidence type="ECO:0000313" key="3">
    <source>
        <dbReference type="Proteomes" id="UP001604277"/>
    </source>
</evidence>
<keyword evidence="3" id="KW-1185">Reference proteome</keyword>
<keyword evidence="2" id="KW-0808">Transferase</keyword>
<name>A0ABD1T9E3_9LAMI</name>
<evidence type="ECO:0000313" key="2">
    <source>
        <dbReference type="EMBL" id="KAL2509355.1"/>
    </source>
</evidence>
<dbReference type="GO" id="GO:0008168">
    <property type="term" value="F:methyltransferase activity"/>
    <property type="evidence" value="ECO:0007669"/>
    <property type="project" value="UniProtKB-KW"/>
</dbReference>